<evidence type="ECO:0000256" key="3">
    <source>
        <dbReference type="ARBA" id="ARBA00022845"/>
    </source>
</evidence>
<keyword evidence="4" id="KW-0143">Chaperone</keyword>
<dbReference type="NCBIfam" id="NF009793">
    <property type="entry name" value="PRK13285.1-1"/>
    <property type="match status" value="1"/>
</dbReference>
<keyword evidence="6" id="KW-1185">Reference proteome</keyword>
<dbReference type="GO" id="GO:0044780">
    <property type="term" value="P:bacterial-type flagellum assembly"/>
    <property type="evidence" value="ECO:0007669"/>
    <property type="project" value="UniProtKB-UniRule"/>
</dbReference>
<reference evidence="5 6" key="1">
    <citation type="submission" date="2016-09" db="EMBL/GenBank/DDBJ databases">
        <title>Draft genome sequence for the type strain of Desulfuribacillus alkaliarsenatis AHT28, an obligately anaerobic, sulfidogenic bacterium isolated from Russian soda lake sediments.</title>
        <authorList>
            <person name="Abin C.A."/>
            <person name="Hollibaugh J.T."/>
        </authorList>
    </citation>
    <scope>NUCLEOTIDE SEQUENCE [LARGE SCALE GENOMIC DNA]</scope>
    <source>
        <strain evidence="5 6">AHT28</strain>
    </source>
</reference>
<comment type="similarity">
    <text evidence="4">Belongs to the FliW family.</text>
</comment>
<dbReference type="PANTHER" id="PTHR39190">
    <property type="entry name" value="FLAGELLAR ASSEMBLY FACTOR FLIW"/>
    <property type="match status" value="1"/>
</dbReference>
<dbReference type="SUPFAM" id="SSF141457">
    <property type="entry name" value="BH3618-like"/>
    <property type="match status" value="1"/>
</dbReference>
<dbReference type="PANTHER" id="PTHR39190:SF1">
    <property type="entry name" value="FLAGELLAR ASSEMBLY FACTOR FLIW"/>
    <property type="match status" value="1"/>
</dbReference>
<dbReference type="InterPro" id="IPR003775">
    <property type="entry name" value="Flagellar_assembly_factor_FliW"/>
</dbReference>
<dbReference type="Gene3D" id="2.30.290.10">
    <property type="entry name" value="BH3618-like"/>
    <property type="match status" value="1"/>
</dbReference>
<dbReference type="OrthoDB" id="9801235at2"/>
<evidence type="ECO:0000256" key="2">
    <source>
        <dbReference type="ARBA" id="ARBA00022795"/>
    </source>
</evidence>
<protein>
    <recommendedName>
        <fullName evidence="4">Flagellar assembly factor FliW</fullName>
    </recommendedName>
</protein>
<gene>
    <name evidence="4" type="primary">fliW</name>
    <name evidence="5" type="ORF">BHF68_14010</name>
</gene>
<keyword evidence="2 4" id="KW-1005">Bacterial flagellum biogenesis</keyword>
<dbReference type="InterPro" id="IPR024046">
    <property type="entry name" value="Flagellar_assmbl_FliW_dom_sf"/>
</dbReference>
<keyword evidence="3 4" id="KW-0810">Translation regulation</keyword>
<dbReference type="STRING" id="766136.BHF68_14010"/>
<dbReference type="GO" id="GO:0006417">
    <property type="term" value="P:regulation of translation"/>
    <property type="evidence" value="ECO:0007669"/>
    <property type="project" value="UniProtKB-KW"/>
</dbReference>
<comment type="subunit">
    <text evidence="4">Interacts with translational regulator CsrA and flagellin(s).</text>
</comment>
<dbReference type="Proteomes" id="UP000094296">
    <property type="component" value="Unassembled WGS sequence"/>
</dbReference>
<comment type="function">
    <text evidence="4">Acts as an anti-CsrA protein, binds CsrA and prevents it from repressing translation of its target genes, one of which is flagellin. Binds to flagellin and participates in the assembly of the flagellum.</text>
</comment>
<dbReference type="GO" id="GO:0005737">
    <property type="term" value="C:cytoplasm"/>
    <property type="evidence" value="ECO:0007669"/>
    <property type="project" value="UniProtKB-SubCell"/>
</dbReference>
<dbReference type="RefSeq" id="WP_069642579.1">
    <property type="nucleotide sequence ID" value="NZ_MIJE01000005.1"/>
</dbReference>
<comment type="caution">
    <text evidence="5">The sequence shown here is derived from an EMBL/GenBank/DDBJ whole genome shotgun (WGS) entry which is preliminary data.</text>
</comment>
<sequence>MQIESTRLGTIEIDKDKIINFPSGIPGFQDDKQFVLVPMGEDNPFLFLQSVTDKNLCFILVEPHVFFNDYDIMLSEELVESLSIEKSEDVAIYTIVTIKDDLKKATTNLHAPLVVNAGKFLAKQYIISDGNYLTRQPLFPQEAMASKEVAVATEAAPAKED</sequence>
<comment type="subcellular location">
    <subcellularLocation>
        <location evidence="4">Cytoplasm</location>
    </subcellularLocation>
</comment>
<proteinExistence type="inferred from homology"/>
<dbReference type="HAMAP" id="MF_01185">
    <property type="entry name" value="FliW"/>
    <property type="match status" value="1"/>
</dbReference>
<dbReference type="AlphaFoldDB" id="A0A1E5G3V8"/>
<keyword evidence="1 4" id="KW-0963">Cytoplasm</keyword>
<evidence type="ECO:0000256" key="4">
    <source>
        <dbReference type="HAMAP-Rule" id="MF_01185"/>
    </source>
</evidence>
<organism evidence="5 6">
    <name type="scientific">Desulfuribacillus alkaliarsenatis</name>
    <dbReference type="NCBI Taxonomy" id="766136"/>
    <lineage>
        <taxon>Bacteria</taxon>
        <taxon>Bacillati</taxon>
        <taxon>Bacillota</taxon>
        <taxon>Desulfuribacillia</taxon>
        <taxon>Desulfuribacillales</taxon>
        <taxon>Desulfuribacillaceae</taxon>
        <taxon>Desulfuribacillus</taxon>
    </lineage>
</organism>
<evidence type="ECO:0000313" key="5">
    <source>
        <dbReference type="EMBL" id="OEF97709.1"/>
    </source>
</evidence>
<evidence type="ECO:0000256" key="1">
    <source>
        <dbReference type="ARBA" id="ARBA00022490"/>
    </source>
</evidence>
<name>A0A1E5G3V8_9FIRM</name>
<evidence type="ECO:0000313" key="6">
    <source>
        <dbReference type="Proteomes" id="UP000094296"/>
    </source>
</evidence>
<accession>A0A1E5G3V8</accession>
<dbReference type="Pfam" id="PF02623">
    <property type="entry name" value="FliW"/>
    <property type="match status" value="1"/>
</dbReference>
<dbReference type="EMBL" id="MIJE01000005">
    <property type="protein sequence ID" value="OEF97709.1"/>
    <property type="molecule type" value="Genomic_DNA"/>
</dbReference>